<dbReference type="Proteomes" id="UP000261223">
    <property type="component" value="Unassembled WGS sequence"/>
</dbReference>
<organism evidence="1 2">
    <name type="scientific">Bacteroides stercoris</name>
    <dbReference type="NCBI Taxonomy" id="46506"/>
    <lineage>
        <taxon>Bacteria</taxon>
        <taxon>Pseudomonadati</taxon>
        <taxon>Bacteroidota</taxon>
        <taxon>Bacteroidia</taxon>
        <taxon>Bacteroidales</taxon>
        <taxon>Bacteroidaceae</taxon>
        <taxon>Bacteroides</taxon>
    </lineage>
</organism>
<name>A0A3E4ULE4_BACSE</name>
<evidence type="ECO:0000313" key="2">
    <source>
        <dbReference type="Proteomes" id="UP000261223"/>
    </source>
</evidence>
<evidence type="ECO:0000313" key="1">
    <source>
        <dbReference type="EMBL" id="RGM11222.1"/>
    </source>
</evidence>
<accession>A0A3E4ULE4</accession>
<protein>
    <submittedName>
        <fullName evidence="1">Uncharacterized protein</fullName>
    </submittedName>
</protein>
<reference evidence="1 2" key="1">
    <citation type="submission" date="2018-08" db="EMBL/GenBank/DDBJ databases">
        <title>A genome reference for cultivated species of the human gut microbiota.</title>
        <authorList>
            <person name="Zou Y."/>
            <person name="Xue W."/>
            <person name="Luo G."/>
        </authorList>
    </citation>
    <scope>NUCLEOTIDE SEQUENCE [LARGE SCALE GENOMIC DNA]</scope>
    <source>
        <strain evidence="1 2">TF03-6</strain>
    </source>
</reference>
<gene>
    <name evidence="1" type="ORF">DXC34_13805</name>
</gene>
<proteinExistence type="predicted"/>
<dbReference type="AlphaFoldDB" id="A0A3E4ULE4"/>
<dbReference type="EMBL" id="QSSV01000019">
    <property type="protein sequence ID" value="RGM11222.1"/>
    <property type="molecule type" value="Genomic_DNA"/>
</dbReference>
<dbReference type="PROSITE" id="PS51257">
    <property type="entry name" value="PROKAR_LIPOPROTEIN"/>
    <property type="match status" value="1"/>
</dbReference>
<comment type="caution">
    <text evidence="1">The sequence shown here is derived from an EMBL/GenBank/DDBJ whole genome shotgun (WGS) entry which is preliminary data.</text>
</comment>
<sequence length="103" mass="12149">MIRKECNKLLNMCDYTSHWYKLLAWASLFFGATACTKEPIIPEPELSGFTIHMDKENIVEYQEDEQGIYPHLYTAYLVMENLPPSENTIHGRMLLKLKWKHET</sequence>